<name>A0A4U2E577_9VIBR</name>
<dbReference type="InterPro" id="IPR013783">
    <property type="entry name" value="Ig-like_fold"/>
</dbReference>
<dbReference type="Proteomes" id="UP000305840">
    <property type="component" value="Unassembled WGS sequence"/>
</dbReference>
<dbReference type="InterPro" id="IPR001223">
    <property type="entry name" value="Glyco_hydro18_cat"/>
</dbReference>
<reference evidence="8 9" key="1">
    <citation type="submission" date="2019-04" db="EMBL/GenBank/DDBJ databases">
        <title>A reverse ecology approach based on a biological definition of microbial populations.</title>
        <authorList>
            <person name="Arevalo P."/>
            <person name="Vaninsberghe D."/>
            <person name="Elsherbini J."/>
            <person name="Gore J."/>
            <person name="Polz M."/>
        </authorList>
    </citation>
    <scope>NUCLEOTIDE SEQUENCE [LARGE SCALE GENOMIC DNA]</scope>
    <source>
        <strain evidence="8 9">10N.222.48.A1</strain>
    </source>
</reference>
<dbReference type="GO" id="GO:0004553">
    <property type="term" value="F:hydrolase activity, hydrolyzing O-glycosyl compounds"/>
    <property type="evidence" value="ECO:0007669"/>
    <property type="project" value="InterPro"/>
</dbReference>
<dbReference type="Gene3D" id="2.60.40.10">
    <property type="entry name" value="Immunoglobulins"/>
    <property type="match status" value="2"/>
</dbReference>
<evidence type="ECO:0000256" key="5">
    <source>
        <dbReference type="RuleBase" id="RU000489"/>
    </source>
</evidence>
<keyword evidence="4 5" id="KW-0326">Glycosidase</keyword>
<keyword evidence="6" id="KW-0732">Signal</keyword>
<evidence type="ECO:0000259" key="7">
    <source>
        <dbReference type="PROSITE" id="PS51910"/>
    </source>
</evidence>
<dbReference type="SUPFAM" id="SSF51445">
    <property type="entry name" value="(Trans)glycosidases"/>
    <property type="match status" value="1"/>
</dbReference>
<dbReference type="CDD" id="cd12215">
    <property type="entry name" value="ChiC_BD"/>
    <property type="match status" value="1"/>
</dbReference>
<gene>
    <name evidence="8" type="ORF">FCV91_10815</name>
</gene>
<dbReference type="PROSITE" id="PS51910">
    <property type="entry name" value="GH18_2"/>
    <property type="match status" value="1"/>
</dbReference>
<dbReference type="Pfam" id="PF00704">
    <property type="entry name" value="Glyco_hydro_18"/>
    <property type="match status" value="1"/>
</dbReference>
<evidence type="ECO:0000256" key="3">
    <source>
        <dbReference type="ARBA" id="ARBA00023277"/>
    </source>
</evidence>
<protein>
    <submittedName>
        <fullName evidence="8">DUF5011 domain-containing protein</fullName>
    </submittedName>
</protein>
<evidence type="ECO:0000256" key="2">
    <source>
        <dbReference type="ARBA" id="ARBA00022801"/>
    </source>
</evidence>
<evidence type="ECO:0000256" key="1">
    <source>
        <dbReference type="ARBA" id="ARBA00009121"/>
    </source>
</evidence>
<dbReference type="InterPro" id="IPR001579">
    <property type="entry name" value="Glyco_hydro_18_chit_AS"/>
</dbReference>
<evidence type="ECO:0000313" key="8">
    <source>
        <dbReference type="EMBL" id="TKG09265.1"/>
    </source>
</evidence>
<organism evidence="8 9">
    <name type="scientific">Vibrio lentus</name>
    <dbReference type="NCBI Taxonomy" id="136468"/>
    <lineage>
        <taxon>Bacteria</taxon>
        <taxon>Pseudomonadati</taxon>
        <taxon>Pseudomonadota</taxon>
        <taxon>Gammaproteobacteria</taxon>
        <taxon>Vibrionales</taxon>
        <taxon>Vibrionaceae</taxon>
        <taxon>Vibrio</taxon>
    </lineage>
</organism>
<dbReference type="RefSeq" id="WP_099166940.1">
    <property type="nucleotide sequence ID" value="NZ_JAJGZO010000011.1"/>
</dbReference>
<dbReference type="GO" id="GO:0005576">
    <property type="term" value="C:extracellular region"/>
    <property type="evidence" value="ECO:0007669"/>
    <property type="project" value="InterPro"/>
</dbReference>
<dbReference type="InterPro" id="IPR003610">
    <property type="entry name" value="CBM5/12"/>
</dbReference>
<dbReference type="GO" id="GO:0030246">
    <property type="term" value="F:carbohydrate binding"/>
    <property type="evidence" value="ECO:0007669"/>
    <property type="project" value="InterPro"/>
</dbReference>
<evidence type="ECO:0000256" key="4">
    <source>
        <dbReference type="ARBA" id="ARBA00023295"/>
    </source>
</evidence>
<dbReference type="Pfam" id="PF02839">
    <property type="entry name" value="CBM_5_12"/>
    <property type="match status" value="1"/>
</dbReference>
<keyword evidence="3" id="KW-0119">Carbohydrate metabolism</keyword>
<dbReference type="CDD" id="cd02871">
    <property type="entry name" value="GH18_chitinase_D-like"/>
    <property type="match status" value="1"/>
</dbReference>
<dbReference type="GO" id="GO:0008061">
    <property type="term" value="F:chitin binding"/>
    <property type="evidence" value="ECO:0007669"/>
    <property type="project" value="InterPro"/>
</dbReference>
<dbReference type="InterPro" id="IPR032179">
    <property type="entry name" value="Cry22Aa_Ig-like"/>
</dbReference>
<dbReference type="InterPro" id="IPR051024">
    <property type="entry name" value="GlcNAc_Chitin_IntDeg"/>
</dbReference>
<keyword evidence="2 5" id="KW-0378">Hydrolase</keyword>
<dbReference type="PROSITE" id="PS01095">
    <property type="entry name" value="GH18_1"/>
    <property type="match status" value="1"/>
</dbReference>
<comment type="caution">
    <text evidence="8">The sequence shown here is derived from an EMBL/GenBank/DDBJ whole genome shotgun (WGS) entry which is preliminary data.</text>
</comment>
<dbReference type="GO" id="GO:0005975">
    <property type="term" value="P:carbohydrate metabolic process"/>
    <property type="evidence" value="ECO:0007669"/>
    <property type="project" value="InterPro"/>
</dbReference>
<sequence length="729" mass="78897">MLKRKALQLAVSVGMAAMSGAVYANGSDMTNPDSGVVVGYWHNWCDGGGYQGGNAPCVTLDEVNPMYNIVNVSFMKVYDVADGRIPTFKLDPTIGLSEQQFIDQISELNKQGRSVLLALGGADAHVELETGDERAFADEIIRLTERYGFDGLDIDLEQAAVTAANNQTVIPDALKLVKDHYRAEGKNFLITMAPEFPYLTSGGKYVPYIDNLEGYYDWINPQFYNQGGDGIWVDGIGWIAQNNDELKEEFIYYISDSLINGTRGFHKIPHGKLVFGIPSSIDAAATGFVQDPQDLYDAFETLTTQGQPLRGVMTWSINWDMGTDKNGQQYNEQFIKDYGPFVHGQVTPPPVEGEPVLKGVENARVLHGSAFDPMEGVTATDKEDGDLTSSIDVEGYVETAVIGTYVLTYRVKDSDDNETTKARTVEVYSQKPVFDGVSDTTVILGTTFDPMAGVTANDAEDGDLTSSITHTGSVDVNEMGNYSLVYSVTDSAHQTVTAERKVSVTDGSNCAAAWDADTVYVEGDQVSHDGSTWAAGWYTRGEEPGTTGEWGVWRKVSDSSCGGNPDPGTDPELEVSGLQSEYAPDNGDVRLDLTLTSNEALDVTAMVLNSAGTLVEQTKVNLVDSQTITIVLNDVTEGQYSLEVVGTASDGEMVMVNNSFSVKDGGGTTPPPGDYPPYEAGTNYAASDIVVGSDNGLYECKPWPYTAWCASASYAPAESQYWQDAWTKL</sequence>
<dbReference type="InterPro" id="IPR036573">
    <property type="entry name" value="CBM_sf_5/12"/>
</dbReference>
<feature type="domain" description="GH18" evidence="7">
    <location>
        <begin position="35"/>
        <end position="345"/>
    </location>
</feature>
<dbReference type="InterPro" id="IPR011583">
    <property type="entry name" value="Chitinase_II/V-like_cat"/>
</dbReference>
<evidence type="ECO:0000256" key="6">
    <source>
        <dbReference type="SAM" id="SignalP"/>
    </source>
</evidence>
<proteinExistence type="inferred from homology"/>
<dbReference type="Gene3D" id="2.10.10.20">
    <property type="entry name" value="Carbohydrate-binding module superfamily 5/12"/>
    <property type="match status" value="1"/>
</dbReference>
<accession>A0A4U2E577</accession>
<dbReference type="InterPro" id="IPR017853">
    <property type="entry name" value="GH"/>
</dbReference>
<dbReference type="SMART" id="SM00636">
    <property type="entry name" value="Glyco_18"/>
    <property type="match status" value="1"/>
</dbReference>
<dbReference type="Gene3D" id="3.20.20.80">
    <property type="entry name" value="Glycosidases"/>
    <property type="match status" value="1"/>
</dbReference>
<dbReference type="SUPFAM" id="SSF51055">
    <property type="entry name" value="Carbohydrate binding domain"/>
    <property type="match status" value="1"/>
</dbReference>
<comment type="similarity">
    <text evidence="1">Belongs to the glycosyl hydrolase 18 family. Chitinase class II subfamily.</text>
</comment>
<dbReference type="PANTHER" id="PTHR34823:SF1">
    <property type="entry name" value="CHITIN-BINDING TYPE-4 DOMAIN-CONTAINING PROTEIN"/>
    <property type="match status" value="1"/>
</dbReference>
<evidence type="ECO:0000313" key="9">
    <source>
        <dbReference type="Proteomes" id="UP000305840"/>
    </source>
</evidence>
<dbReference type="EMBL" id="SYVO01000032">
    <property type="protein sequence ID" value="TKG09265.1"/>
    <property type="molecule type" value="Genomic_DNA"/>
</dbReference>
<dbReference type="AlphaFoldDB" id="A0A4U2E577"/>
<feature type="signal peptide" evidence="6">
    <location>
        <begin position="1"/>
        <end position="24"/>
    </location>
</feature>
<dbReference type="Gene3D" id="2.60.40.2550">
    <property type="match status" value="1"/>
</dbReference>
<dbReference type="PANTHER" id="PTHR34823">
    <property type="entry name" value="GLCNAC-BINDING PROTEIN A"/>
    <property type="match status" value="1"/>
</dbReference>
<dbReference type="Pfam" id="PF16403">
    <property type="entry name" value="Bact_surface_Ig-like"/>
    <property type="match status" value="2"/>
</dbReference>
<dbReference type="SMART" id="SM00495">
    <property type="entry name" value="ChtBD3"/>
    <property type="match status" value="2"/>
</dbReference>
<feature type="chain" id="PRO_5030103763" evidence="6">
    <location>
        <begin position="25"/>
        <end position="729"/>
    </location>
</feature>